<feature type="domain" description="Zinc finger ZPR1-type" evidence="9">
    <location>
        <begin position="37"/>
        <end position="191"/>
    </location>
</feature>
<dbReference type="Pfam" id="PF22794">
    <property type="entry name" value="jr-ZPR1"/>
    <property type="match status" value="2"/>
</dbReference>
<dbReference type="PANTHER" id="PTHR10876">
    <property type="entry name" value="ZINC FINGER PROTEIN ZPR1"/>
    <property type="match status" value="1"/>
</dbReference>
<evidence type="ECO:0000256" key="8">
    <source>
        <dbReference type="SAM" id="MobiDB-lite"/>
    </source>
</evidence>
<feature type="region of interest" description="Disordered" evidence="8">
    <location>
        <begin position="451"/>
        <end position="480"/>
    </location>
</feature>
<dbReference type="GO" id="GO:0005634">
    <property type="term" value="C:nucleus"/>
    <property type="evidence" value="ECO:0007669"/>
    <property type="project" value="UniProtKB-SubCell"/>
</dbReference>
<dbReference type="FunFam" id="2.20.25.420:FF:000002">
    <property type="entry name" value="Zinc finger protein ZPR1"/>
    <property type="match status" value="1"/>
</dbReference>
<accession>A0AAN7TU63</accession>
<feature type="domain" description="Zinc finger ZPR1-type" evidence="9">
    <location>
        <begin position="259"/>
        <end position="418"/>
    </location>
</feature>
<organism evidence="10 11">
    <name type="scientific">Dictyostelium firmibasis</name>
    <dbReference type="NCBI Taxonomy" id="79012"/>
    <lineage>
        <taxon>Eukaryota</taxon>
        <taxon>Amoebozoa</taxon>
        <taxon>Evosea</taxon>
        <taxon>Eumycetozoa</taxon>
        <taxon>Dictyostelia</taxon>
        <taxon>Dictyosteliales</taxon>
        <taxon>Dictyosteliaceae</taxon>
        <taxon>Dictyostelium</taxon>
    </lineage>
</organism>
<dbReference type="SMART" id="SM00709">
    <property type="entry name" value="Zpr1"/>
    <property type="match status" value="2"/>
</dbReference>
<dbReference type="NCBIfam" id="TIGR00310">
    <property type="entry name" value="ZPR1_znf"/>
    <property type="match status" value="2"/>
</dbReference>
<evidence type="ECO:0000256" key="7">
    <source>
        <dbReference type="ARBA" id="ARBA00023242"/>
    </source>
</evidence>
<dbReference type="PANTHER" id="PTHR10876:SF0">
    <property type="entry name" value="ZINC FINGER PROTEIN ZPR1"/>
    <property type="match status" value="1"/>
</dbReference>
<evidence type="ECO:0000256" key="4">
    <source>
        <dbReference type="ARBA" id="ARBA00022737"/>
    </source>
</evidence>
<dbReference type="InterPro" id="IPR042451">
    <property type="entry name" value="ZPR1_A/B_dom"/>
</dbReference>
<keyword evidence="11" id="KW-1185">Reference proteome</keyword>
<dbReference type="InterPro" id="IPR040141">
    <property type="entry name" value="ZPR1"/>
</dbReference>
<sequence length="480" mass="53684">MSEEINKSLENTKIQEQEKNEEFKNISHENEVTEIESYCVNCEAENGITRILLTKVPFFKEIMVFAFHCPECGFRNSEVRSGGSYELKGCHIELNVTKEIDLNRQVVKMEKATISIPSLDFEIPPSNNGSLNTIEGILKEAITNLTNASEIHTESKDELLGFVSKLSNLLMVDEPFKFIIDDPSGNSFIENPNAPKADPNLKVTNYTRTSAQNASLGLSEQQQPSSSSSSQQQQEKATSSSVTIPSGDLADREVYSLPNQCSYCGVMGECKMVLTDIPYFKSVLLMAFSCDECGYKTNEIKPGGAISEKGKHITLRVESIEDLSRDILKSDTANVILPELEIEVTHGSLGGKFTTVEGLITIIKEELEKNPFFRGDSSDPVARARYQEITTRLDAYIAGKEPFTIQIDDPVSNSYVQNLFAPDDDPQLTIYEYERTFEQNDELGLNAMNTENYLNEDDKEKENQGEDEKSVENENVKSEN</sequence>
<dbReference type="FunFam" id="2.60.120.1040:FF:000003">
    <property type="entry name" value="Zinc finger protein zpr1"/>
    <property type="match status" value="1"/>
</dbReference>
<dbReference type="InterPro" id="IPR004457">
    <property type="entry name" value="Znf_ZPR1"/>
</dbReference>
<evidence type="ECO:0000256" key="3">
    <source>
        <dbReference type="ARBA" id="ARBA00022723"/>
    </source>
</evidence>
<dbReference type="Proteomes" id="UP001344447">
    <property type="component" value="Unassembled WGS sequence"/>
</dbReference>
<dbReference type="FunFam" id="2.60.120.1040:FF:000001">
    <property type="entry name" value="Zinc finger protein ZPR1"/>
    <property type="match status" value="1"/>
</dbReference>
<dbReference type="Pfam" id="PF03367">
    <property type="entry name" value="Zn_ribbon_ZPR1"/>
    <property type="match status" value="2"/>
</dbReference>
<keyword evidence="3" id="KW-0479">Metal-binding</keyword>
<evidence type="ECO:0000256" key="6">
    <source>
        <dbReference type="ARBA" id="ARBA00022833"/>
    </source>
</evidence>
<dbReference type="Gene3D" id="2.20.25.420">
    <property type="entry name" value="ZPR1, zinc finger domain"/>
    <property type="match status" value="2"/>
</dbReference>
<dbReference type="Gene3D" id="2.60.120.1040">
    <property type="entry name" value="ZPR1, A/B domain"/>
    <property type="match status" value="2"/>
</dbReference>
<evidence type="ECO:0000256" key="1">
    <source>
        <dbReference type="ARBA" id="ARBA00004123"/>
    </source>
</evidence>
<protein>
    <recommendedName>
        <fullName evidence="9">Zinc finger ZPR1-type domain-containing protein</fullName>
    </recommendedName>
</protein>
<comment type="subcellular location">
    <subcellularLocation>
        <location evidence="1">Nucleus</location>
    </subcellularLocation>
</comment>
<feature type="compositionally biased region" description="Low complexity" evidence="8">
    <location>
        <begin position="219"/>
        <end position="241"/>
    </location>
</feature>
<dbReference type="GO" id="GO:0008270">
    <property type="term" value="F:zinc ion binding"/>
    <property type="evidence" value="ECO:0007669"/>
    <property type="project" value="UniProtKB-KW"/>
</dbReference>
<evidence type="ECO:0000259" key="9">
    <source>
        <dbReference type="SMART" id="SM00709"/>
    </source>
</evidence>
<evidence type="ECO:0000256" key="2">
    <source>
        <dbReference type="ARBA" id="ARBA00008354"/>
    </source>
</evidence>
<dbReference type="AlphaFoldDB" id="A0AAN7TU63"/>
<comment type="caution">
    <text evidence="10">The sequence shown here is derived from an EMBL/GenBank/DDBJ whole genome shotgun (WGS) entry which is preliminary data.</text>
</comment>
<feature type="compositionally biased region" description="Basic and acidic residues" evidence="8">
    <location>
        <begin position="456"/>
        <end position="480"/>
    </location>
</feature>
<dbReference type="FunFam" id="2.20.25.420:FF:000001">
    <property type="entry name" value="Zinc finger protein ZPR1"/>
    <property type="match status" value="1"/>
</dbReference>
<proteinExistence type="inferred from homology"/>
<dbReference type="InterPro" id="IPR056180">
    <property type="entry name" value="ZPR1_jr_dom"/>
</dbReference>
<reference evidence="10 11" key="1">
    <citation type="submission" date="2023-11" db="EMBL/GenBank/DDBJ databases">
        <title>Dfirmibasis_genome.</title>
        <authorList>
            <person name="Edelbroek B."/>
            <person name="Kjellin J."/>
            <person name="Jerlstrom-Hultqvist J."/>
            <person name="Soderbom F."/>
        </authorList>
    </citation>
    <scope>NUCLEOTIDE SEQUENCE [LARGE SCALE GENOMIC DNA]</scope>
    <source>
        <strain evidence="10 11">TNS-C-14</strain>
    </source>
</reference>
<keyword evidence="4" id="KW-0677">Repeat</keyword>
<comment type="similarity">
    <text evidence="2">Belongs to the ZPR1 family.</text>
</comment>
<keyword evidence="5" id="KW-0863">Zinc-finger</keyword>
<gene>
    <name evidence="10" type="ORF">RB653_007179</name>
</gene>
<keyword evidence="7" id="KW-0539">Nucleus</keyword>
<evidence type="ECO:0000313" key="11">
    <source>
        <dbReference type="Proteomes" id="UP001344447"/>
    </source>
</evidence>
<evidence type="ECO:0000256" key="5">
    <source>
        <dbReference type="ARBA" id="ARBA00022771"/>
    </source>
</evidence>
<name>A0AAN7TU63_9MYCE</name>
<keyword evidence="6" id="KW-0862">Zinc</keyword>
<feature type="region of interest" description="Disordered" evidence="8">
    <location>
        <begin position="212"/>
        <end position="245"/>
    </location>
</feature>
<dbReference type="InterPro" id="IPR042452">
    <property type="entry name" value="ZPR1_Znf1/2"/>
</dbReference>
<dbReference type="EMBL" id="JAVFKY010000005">
    <property type="protein sequence ID" value="KAK5576041.1"/>
    <property type="molecule type" value="Genomic_DNA"/>
</dbReference>
<evidence type="ECO:0000313" key="10">
    <source>
        <dbReference type="EMBL" id="KAK5576041.1"/>
    </source>
</evidence>